<organism evidence="7 8">
    <name type="scientific">Aphanomyces stellatus</name>
    <dbReference type="NCBI Taxonomy" id="120398"/>
    <lineage>
        <taxon>Eukaryota</taxon>
        <taxon>Sar</taxon>
        <taxon>Stramenopiles</taxon>
        <taxon>Oomycota</taxon>
        <taxon>Saprolegniomycetes</taxon>
        <taxon>Saprolegniales</taxon>
        <taxon>Verrucalvaceae</taxon>
        <taxon>Aphanomyces</taxon>
    </lineage>
</organism>
<dbReference type="EMBL" id="VJMH01005452">
    <property type="protein sequence ID" value="KAF0695760.1"/>
    <property type="molecule type" value="Genomic_DNA"/>
</dbReference>
<evidence type="ECO:0000313" key="8">
    <source>
        <dbReference type="Proteomes" id="UP000332933"/>
    </source>
</evidence>
<proteinExistence type="predicted"/>
<evidence type="ECO:0000256" key="1">
    <source>
        <dbReference type="ARBA" id="ARBA00022723"/>
    </source>
</evidence>
<dbReference type="InterPro" id="IPR018957">
    <property type="entry name" value="Znf_C3HC4_RING-type"/>
</dbReference>
<reference evidence="6" key="2">
    <citation type="submission" date="2019-06" db="EMBL/GenBank/DDBJ databases">
        <title>Genomics analysis of Aphanomyces spp. identifies a new class of oomycete effector associated with host adaptation.</title>
        <authorList>
            <person name="Gaulin E."/>
        </authorList>
    </citation>
    <scope>NUCLEOTIDE SEQUENCE</scope>
    <source>
        <strain evidence="6">CBS 578.67</strain>
    </source>
</reference>
<gene>
    <name evidence="7" type="primary">Aste57867_13450</name>
    <name evidence="6" type="ORF">As57867_013400</name>
    <name evidence="7" type="ORF">ASTE57867_13450</name>
</gene>
<dbReference type="OrthoDB" id="8062037at2759"/>
<dbReference type="SUPFAM" id="SSF57850">
    <property type="entry name" value="RING/U-box"/>
    <property type="match status" value="1"/>
</dbReference>
<keyword evidence="3" id="KW-0862">Zinc</keyword>
<protein>
    <submittedName>
        <fullName evidence="7">Aste57867_13450 protein</fullName>
    </submittedName>
</protein>
<dbReference type="Pfam" id="PF00097">
    <property type="entry name" value="zf-C3HC4"/>
    <property type="match status" value="1"/>
</dbReference>
<evidence type="ECO:0000256" key="3">
    <source>
        <dbReference type="ARBA" id="ARBA00022833"/>
    </source>
</evidence>
<sequence length="265" mass="29375">MLTFPGNDWFDHASFHVSCHSHDGTVKDGHAKSAVYTISIRNKLTPHTKLHVTKSDFDFEAFRDRVSLALDHGHVCPAACPWYFVDMTTHIPKRRVLTSATSKSAIAAHIQMFQDLLNHTVAFMRCPESRFCSKPTDVLPPLVFDFLFANVDDDGIPHGLLDTLEDASCTLTALKHKSPRHTYHTQKQQLERELCAVCKITLRSEATHELAIVGISTLPCKHAFHDECIVVALNASDSLDCPSCVTDDDSTDMRGPPATSPQTAP</sequence>
<name>A0A485KZU9_9STRA</name>
<dbReference type="EMBL" id="CAADRA010005473">
    <property type="protein sequence ID" value="VFT90288.1"/>
    <property type="molecule type" value="Genomic_DNA"/>
</dbReference>
<keyword evidence="2 4" id="KW-0863">Zinc-finger</keyword>
<reference evidence="7 8" key="1">
    <citation type="submission" date="2019-03" db="EMBL/GenBank/DDBJ databases">
        <authorList>
            <person name="Gaulin E."/>
            <person name="Dumas B."/>
        </authorList>
    </citation>
    <scope>NUCLEOTIDE SEQUENCE [LARGE SCALE GENOMIC DNA]</scope>
    <source>
        <strain evidence="7">CBS 568.67</strain>
    </source>
</reference>
<evidence type="ECO:0000313" key="7">
    <source>
        <dbReference type="EMBL" id="VFT90288.1"/>
    </source>
</evidence>
<dbReference type="AlphaFoldDB" id="A0A485KZU9"/>
<evidence type="ECO:0000259" key="5">
    <source>
        <dbReference type="PROSITE" id="PS50089"/>
    </source>
</evidence>
<keyword evidence="1" id="KW-0479">Metal-binding</keyword>
<dbReference type="InterPro" id="IPR013083">
    <property type="entry name" value="Znf_RING/FYVE/PHD"/>
</dbReference>
<dbReference type="InterPro" id="IPR001841">
    <property type="entry name" value="Znf_RING"/>
</dbReference>
<dbReference type="Proteomes" id="UP000332933">
    <property type="component" value="Unassembled WGS sequence"/>
</dbReference>
<dbReference type="PROSITE" id="PS50089">
    <property type="entry name" value="ZF_RING_2"/>
    <property type="match status" value="1"/>
</dbReference>
<evidence type="ECO:0000256" key="4">
    <source>
        <dbReference type="PROSITE-ProRule" id="PRU00175"/>
    </source>
</evidence>
<dbReference type="SMART" id="SM00184">
    <property type="entry name" value="RING"/>
    <property type="match status" value="1"/>
</dbReference>
<evidence type="ECO:0000313" key="6">
    <source>
        <dbReference type="EMBL" id="KAF0695760.1"/>
    </source>
</evidence>
<dbReference type="GO" id="GO:0008270">
    <property type="term" value="F:zinc ion binding"/>
    <property type="evidence" value="ECO:0007669"/>
    <property type="project" value="UniProtKB-KW"/>
</dbReference>
<feature type="domain" description="RING-type" evidence="5">
    <location>
        <begin position="195"/>
        <end position="244"/>
    </location>
</feature>
<evidence type="ECO:0000256" key="2">
    <source>
        <dbReference type="ARBA" id="ARBA00022771"/>
    </source>
</evidence>
<keyword evidence="8" id="KW-1185">Reference proteome</keyword>
<dbReference type="Gene3D" id="3.30.40.10">
    <property type="entry name" value="Zinc/RING finger domain, C3HC4 (zinc finger)"/>
    <property type="match status" value="1"/>
</dbReference>
<accession>A0A485KZU9</accession>